<dbReference type="InterPro" id="IPR041614">
    <property type="entry name" value="DprA_WH"/>
</dbReference>
<dbReference type="Pfam" id="PF02481">
    <property type="entry name" value="DNA_processg_A"/>
    <property type="match status" value="1"/>
</dbReference>
<accession>A0ABR5VI34</accession>
<evidence type="ECO:0000259" key="2">
    <source>
        <dbReference type="Pfam" id="PF02481"/>
    </source>
</evidence>
<comment type="caution">
    <text evidence="4">The sequence shown here is derived from an EMBL/GenBank/DDBJ whole genome shotgun (WGS) entry which is preliminary data.</text>
</comment>
<sequence length="384" mass="40128">MSGVALRHEALEPWLALVNAPGIGPRTAAQLLERYGDAEAVLAQPARQLTAAGLRPETVAALANPAREPIERVLRWAEQPGAWVLTRNDPRYPPRLAQLDDAPPLLYVRGDPTLLAEPQVAVVGSRNPTPGGAELTHAFARELAGYGLVVTSGLASGVDGAAHLGALERGRTIAVLGTGPDRVYPAAHRELAHRIAANGALVSEFPPGVEPLARNFPRRNRLISGLSLGVLVTEAALKSGSLITARLALEQGREVFAVPGSVRNPLARGCHALIRDGARLVEEAQEVLVELAPQLRALIGPAPVATQPGPATPSGLDDTATRVLEAMGGDPVAPDELSARTGLPAQQILSTLLVLELDAHVSSLPGGRYCRRGGAERGDAPPSV</sequence>
<evidence type="ECO:0000313" key="4">
    <source>
        <dbReference type="EMBL" id="KXX65065.1"/>
    </source>
</evidence>
<evidence type="ECO:0000313" key="5">
    <source>
        <dbReference type="Proteomes" id="UP000075766"/>
    </source>
</evidence>
<dbReference type="EMBL" id="LSYU01000040">
    <property type="protein sequence ID" value="KXX65065.1"/>
    <property type="molecule type" value="Genomic_DNA"/>
</dbReference>
<dbReference type="PANTHER" id="PTHR43022:SF1">
    <property type="entry name" value="PROTEIN SMF"/>
    <property type="match status" value="1"/>
</dbReference>
<dbReference type="InterPro" id="IPR036388">
    <property type="entry name" value="WH-like_DNA-bd_sf"/>
</dbReference>
<evidence type="ECO:0000259" key="3">
    <source>
        <dbReference type="Pfam" id="PF17782"/>
    </source>
</evidence>
<proteinExistence type="inferred from homology"/>
<gene>
    <name evidence="4" type="ORF">AY586_11375</name>
</gene>
<feature type="domain" description="Smf/DprA SLOG" evidence="2">
    <location>
        <begin position="84"/>
        <end position="291"/>
    </location>
</feature>
<protein>
    <submittedName>
        <fullName evidence="4">DNA processing protein DprA</fullName>
    </submittedName>
</protein>
<dbReference type="SUPFAM" id="SSF47781">
    <property type="entry name" value="RuvA domain 2-like"/>
    <property type="match status" value="1"/>
</dbReference>
<comment type="similarity">
    <text evidence="1">Belongs to the DprA/Smf family.</text>
</comment>
<dbReference type="InterPro" id="IPR003488">
    <property type="entry name" value="DprA"/>
</dbReference>
<dbReference type="InterPro" id="IPR057666">
    <property type="entry name" value="DrpA_SLOG"/>
</dbReference>
<dbReference type="Gene3D" id="3.40.50.450">
    <property type="match status" value="1"/>
</dbReference>
<dbReference type="InterPro" id="IPR010994">
    <property type="entry name" value="RuvA_2-like"/>
</dbReference>
<evidence type="ECO:0000256" key="1">
    <source>
        <dbReference type="ARBA" id="ARBA00006525"/>
    </source>
</evidence>
<dbReference type="PANTHER" id="PTHR43022">
    <property type="entry name" value="PROTEIN SMF"/>
    <property type="match status" value="1"/>
</dbReference>
<dbReference type="SUPFAM" id="SSF102405">
    <property type="entry name" value="MCP/YpsA-like"/>
    <property type="match status" value="1"/>
</dbReference>
<keyword evidence="5" id="KW-1185">Reference proteome</keyword>
<dbReference type="Pfam" id="PF17782">
    <property type="entry name" value="WHD_DprA"/>
    <property type="match status" value="1"/>
</dbReference>
<reference evidence="4 5" key="1">
    <citation type="submission" date="2016-02" db="EMBL/GenBank/DDBJ databases">
        <title>Genome sequence of Marichromatium gracile YL-28, a purple sulfur bacterium.</title>
        <authorList>
            <person name="Zhao C."/>
            <person name="Hong X."/>
            <person name="Chen S."/>
            <person name="Yang S."/>
        </authorList>
    </citation>
    <scope>NUCLEOTIDE SEQUENCE [LARGE SCALE GENOMIC DNA]</scope>
    <source>
        <strain evidence="4 5">YL28</strain>
    </source>
</reference>
<name>A0ABR5VI34_MARGR</name>
<organism evidence="4 5">
    <name type="scientific">Marichromatium gracile</name>
    <name type="common">Chromatium gracile</name>
    <dbReference type="NCBI Taxonomy" id="1048"/>
    <lineage>
        <taxon>Bacteria</taxon>
        <taxon>Pseudomonadati</taxon>
        <taxon>Pseudomonadota</taxon>
        <taxon>Gammaproteobacteria</taxon>
        <taxon>Chromatiales</taxon>
        <taxon>Chromatiaceae</taxon>
        <taxon>Marichromatium</taxon>
    </lineage>
</organism>
<dbReference type="NCBIfam" id="TIGR00732">
    <property type="entry name" value="dprA"/>
    <property type="match status" value="1"/>
</dbReference>
<dbReference type="Gene3D" id="1.10.10.10">
    <property type="entry name" value="Winged helix-like DNA-binding domain superfamily/Winged helix DNA-binding domain"/>
    <property type="match status" value="1"/>
</dbReference>
<feature type="domain" description="DprA winged helix" evidence="3">
    <location>
        <begin position="308"/>
        <end position="367"/>
    </location>
</feature>
<dbReference type="Proteomes" id="UP000075766">
    <property type="component" value="Unassembled WGS sequence"/>
</dbReference>